<dbReference type="GeneID" id="93621125"/>
<dbReference type="InParanoid" id="I1CLW9"/>
<gene>
    <name evidence="2" type="ORF">RO3G_14160</name>
</gene>
<organism evidence="2 3">
    <name type="scientific">Rhizopus delemar (strain RA 99-880 / ATCC MYA-4621 / FGSC 9543 / NRRL 43880)</name>
    <name type="common">Mucormycosis agent</name>
    <name type="synonym">Rhizopus arrhizus var. delemar</name>
    <dbReference type="NCBI Taxonomy" id="246409"/>
    <lineage>
        <taxon>Eukaryota</taxon>
        <taxon>Fungi</taxon>
        <taxon>Fungi incertae sedis</taxon>
        <taxon>Mucoromycota</taxon>
        <taxon>Mucoromycotina</taxon>
        <taxon>Mucoromycetes</taxon>
        <taxon>Mucorales</taxon>
        <taxon>Mucorineae</taxon>
        <taxon>Rhizopodaceae</taxon>
        <taxon>Rhizopus</taxon>
    </lineage>
</organism>
<feature type="transmembrane region" description="Helical" evidence="1">
    <location>
        <begin position="30"/>
        <end position="48"/>
    </location>
</feature>
<keyword evidence="1" id="KW-0812">Transmembrane</keyword>
<evidence type="ECO:0000256" key="1">
    <source>
        <dbReference type="SAM" id="Phobius"/>
    </source>
</evidence>
<evidence type="ECO:0000313" key="2">
    <source>
        <dbReference type="EMBL" id="EIE89449.1"/>
    </source>
</evidence>
<sequence length="49" mass="5424">MSEFMIEACCIAYSFCILVIPWIKFALVKLLSSIAYAIVTGNILGYICS</sequence>
<evidence type="ECO:0000313" key="3">
    <source>
        <dbReference type="Proteomes" id="UP000009138"/>
    </source>
</evidence>
<dbReference type="EMBL" id="CH476744">
    <property type="protein sequence ID" value="EIE89449.1"/>
    <property type="molecule type" value="Genomic_DNA"/>
</dbReference>
<proteinExistence type="predicted"/>
<dbReference type="AlphaFoldDB" id="I1CLW9"/>
<keyword evidence="1" id="KW-0472">Membrane</keyword>
<dbReference type="RefSeq" id="XP_067524845.1">
    <property type="nucleotide sequence ID" value="XM_067668744.1"/>
</dbReference>
<dbReference type="VEuPathDB" id="FungiDB:RO3G_14160"/>
<protein>
    <submittedName>
        <fullName evidence="2">Uncharacterized protein</fullName>
    </submittedName>
</protein>
<keyword evidence="3" id="KW-1185">Reference proteome</keyword>
<reference evidence="2 3" key="1">
    <citation type="journal article" date="2009" name="PLoS Genet.">
        <title>Genomic analysis of the basal lineage fungus Rhizopus oryzae reveals a whole-genome duplication.</title>
        <authorList>
            <person name="Ma L.-J."/>
            <person name="Ibrahim A.S."/>
            <person name="Skory C."/>
            <person name="Grabherr M.G."/>
            <person name="Burger G."/>
            <person name="Butler M."/>
            <person name="Elias M."/>
            <person name="Idnurm A."/>
            <person name="Lang B.F."/>
            <person name="Sone T."/>
            <person name="Abe A."/>
            <person name="Calvo S.E."/>
            <person name="Corrochano L.M."/>
            <person name="Engels R."/>
            <person name="Fu J."/>
            <person name="Hansberg W."/>
            <person name="Kim J.-M."/>
            <person name="Kodira C.D."/>
            <person name="Koehrsen M.J."/>
            <person name="Liu B."/>
            <person name="Miranda-Saavedra D."/>
            <person name="O'Leary S."/>
            <person name="Ortiz-Castellanos L."/>
            <person name="Poulter R."/>
            <person name="Rodriguez-Romero J."/>
            <person name="Ruiz-Herrera J."/>
            <person name="Shen Y.-Q."/>
            <person name="Zeng Q."/>
            <person name="Galagan J."/>
            <person name="Birren B.W."/>
            <person name="Cuomo C.A."/>
            <person name="Wickes B.L."/>
        </authorList>
    </citation>
    <scope>NUCLEOTIDE SEQUENCE [LARGE SCALE GENOMIC DNA]</scope>
    <source>
        <strain evidence="3">RA 99-880 / ATCC MYA-4621 / FGSC 9543 / NRRL 43880</strain>
    </source>
</reference>
<accession>I1CLW9</accession>
<keyword evidence="1" id="KW-1133">Transmembrane helix</keyword>
<dbReference type="Proteomes" id="UP000009138">
    <property type="component" value="Unassembled WGS sequence"/>
</dbReference>
<feature type="transmembrane region" description="Helical" evidence="1">
    <location>
        <begin position="5"/>
        <end position="24"/>
    </location>
</feature>
<name>I1CLW9_RHIO9</name>